<dbReference type="PANTHER" id="PTHR34205">
    <property type="entry name" value="TRANSMEMBRANE PROTEIN"/>
    <property type="match status" value="1"/>
</dbReference>
<keyword evidence="1" id="KW-0472">Membrane</keyword>
<dbReference type="InterPro" id="IPR009305">
    <property type="entry name" value="Mpo1-like"/>
</dbReference>
<evidence type="ECO:0000256" key="1">
    <source>
        <dbReference type="SAM" id="Phobius"/>
    </source>
</evidence>
<dbReference type="Pfam" id="PF06127">
    <property type="entry name" value="Mpo1-like"/>
    <property type="match status" value="1"/>
</dbReference>
<feature type="transmembrane region" description="Helical" evidence="1">
    <location>
        <begin position="59"/>
        <end position="86"/>
    </location>
</feature>
<keyword evidence="1" id="KW-0812">Transmembrane</keyword>
<dbReference type="EMBL" id="LR031878">
    <property type="protein sequence ID" value="VDD53121.1"/>
    <property type="molecule type" value="Genomic_DNA"/>
</dbReference>
<reference evidence="2" key="1">
    <citation type="submission" date="2018-11" db="EMBL/GenBank/DDBJ databases">
        <authorList>
            <consortium name="Genoscope - CEA"/>
            <person name="William W."/>
        </authorList>
    </citation>
    <scope>NUCLEOTIDE SEQUENCE</scope>
</reference>
<keyword evidence="1" id="KW-1133">Transmembrane helix</keyword>
<dbReference type="AlphaFoldDB" id="A0A3P6G0W7"/>
<proteinExistence type="predicted"/>
<accession>A0A3P6G0W7</accession>
<protein>
    <submittedName>
        <fullName evidence="2">Uncharacterized protein</fullName>
    </submittedName>
</protein>
<organism evidence="2">
    <name type="scientific">Brassica oleracea</name>
    <name type="common">Wild cabbage</name>
    <dbReference type="NCBI Taxonomy" id="3712"/>
    <lineage>
        <taxon>Eukaryota</taxon>
        <taxon>Viridiplantae</taxon>
        <taxon>Streptophyta</taxon>
        <taxon>Embryophyta</taxon>
        <taxon>Tracheophyta</taxon>
        <taxon>Spermatophyta</taxon>
        <taxon>Magnoliopsida</taxon>
        <taxon>eudicotyledons</taxon>
        <taxon>Gunneridae</taxon>
        <taxon>Pentapetalae</taxon>
        <taxon>rosids</taxon>
        <taxon>malvids</taxon>
        <taxon>Brassicales</taxon>
        <taxon>Brassicaceae</taxon>
        <taxon>Brassiceae</taxon>
        <taxon>Brassica</taxon>
    </lineage>
</organism>
<evidence type="ECO:0000313" key="2">
    <source>
        <dbReference type="EMBL" id="VDD53121.1"/>
    </source>
</evidence>
<sequence>MGPHPLISLDPEQVEEHNNAARMAMARKVHSLSGNYNKSFDEFWPLCMMQHSNPSTRRWHFMGIIASIVALLCSILAALGGVWFGYPFYFFSLRSAFGTLIH</sequence>
<gene>
    <name evidence="2" type="ORF">BOLC1T05510H</name>
</gene>
<dbReference type="PANTHER" id="PTHR34205:SF2">
    <property type="entry name" value="DUF962 DOMAIN-CONTAINING PROTEIN"/>
    <property type="match status" value="1"/>
</dbReference>
<name>A0A3P6G0W7_BRAOL</name>